<feature type="domain" description="PAS" evidence="6">
    <location>
        <begin position="59"/>
        <end position="104"/>
    </location>
</feature>
<keyword evidence="4" id="KW-0472">Membrane</keyword>
<dbReference type="SMART" id="SM00283">
    <property type="entry name" value="MA"/>
    <property type="match status" value="1"/>
</dbReference>
<keyword evidence="8" id="KW-1185">Reference proteome</keyword>
<evidence type="ECO:0000256" key="1">
    <source>
        <dbReference type="ARBA" id="ARBA00022500"/>
    </source>
</evidence>
<comment type="caution">
    <text evidence="7">The sequence shown here is derived from an EMBL/GenBank/DDBJ whole genome shotgun (WGS) entry which is preliminary data.</text>
</comment>
<keyword evidence="4" id="KW-1133">Transmembrane helix</keyword>
<evidence type="ECO:0000313" key="7">
    <source>
        <dbReference type="EMBL" id="MCE2596815.1"/>
    </source>
</evidence>
<dbReference type="InterPro" id="IPR051310">
    <property type="entry name" value="MCP_chemotaxis"/>
</dbReference>
<sequence>MDNRNLLLAIVLIGAQIILLSANLFIDQPNNTFLIVLPVVLAIATLVLFIYQNRQMVEQNHWYEQILDAVPLPLSVTDIDMKWTFVNKAATSPLGVTRADVLGQACNNWGANICKTPNCGVECLRNNKTKTHFNQWDKDFDVDTCYLKNTQGKRIGHVEVVSDVTEKVALARVYKHIMGMTDSLSNDANNVSEVGISLASSTTELLSTIEEMSQSLSEVRIQSEANASSVADVRSFASEIVERVEHASSAMSAMVTTIEKLSTSSKAIGEVIQVIDGIAEQTNLLALNAAIEAARAGEQGRGFAVVADEVRTLAQRSSNAARKTGELILASIESVESGKTAVDDVASRLEYIVQDVSKLLSLTQDIDSATKLQTESITHADDGLTQVEPVLRNNSTIAEGTAEVSHRIIKQISEMNKILSQLNSIDGFNKDDNAIAIKVVP</sequence>
<dbReference type="Gene3D" id="3.30.450.20">
    <property type="entry name" value="PAS domain"/>
    <property type="match status" value="1"/>
</dbReference>
<dbReference type="InterPro" id="IPR004089">
    <property type="entry name" value="MCPsignal_dom"/>
</dbReference>
<accession>A0ABS8WEA4</accession>
<comment type="similarity">
    <text evidence="2">Belongs to the methyl-accepting chemotaxis (MCP) protein family.</text>
</comment>
<dbReference type="PROSITE" id="PS50112">
    <property type="entry name" value="PAS"/>
    <property type="match status" value="1"/>
</dbReference>
<evidence type="ECO:0000259" key="5">
    <source>
        <dbReference type="PROSITE" id="PS50111"/>
    </source>
</evidence>
<keyword evidence="1" id="KW-0145">Chemotaxis</keyword>
<dbReference type="InterPro" id="IPR000014">
    <property type="entry name" value="PAS"/>
</dbReference>
<dbReference type="RefSeq" id="WP_233054536.1">
    <property type="nucleotide sequence ID" value="NZ_JAIMJA010000025.1"/>
</dbReference>
<dbReference type="EMBL" id="JAIMJA010000025">
    <property type="protein sequence ID" value="MCE2596815.1"/>
    <property type="molecule type" value="Genomic_DNA"/>
</dbReference>
<dbReference type="PROSITE" id="PS50111">
    <property type="entry name" value="CHEMOTAXIS_TRANSDUC_2"/>
    <property type="match status" value="1"/>
</dbReference>
<dbReference type="PANTHER" id="PTHR43531">
    <property type="entry name" value="PROTEIN ICFG"/>
    <property type="match status" value="1"/>
</dbReference>
<dbReference type="SUPFAM" id="SSF55785">
    <property type="entry name" value="PYP-like sensor domain (PAS domain)"/>
    <property type="match status" value="1"/>
</dbReference>
<evidence type="ECO:0000313" key="8">
    <source>
        <dbReference type="Proteomes" id="UP001201273"/>
    </source>
</evidence>
<dbReference type="Proteomes" id="UP001201273">
    <property type="component" value="Unassembled WGS sequence"/>
</dbReference>
<dbReference type="SUPFAM" id="SSF58104">
    <property type="entry name" value="Methyl-accepting chemotaxis protein (MCP) signaling domain"/>
    <property type="match status" value="1"/>
</dbReference>
<reference evidence="7 8" key="1">
    <citation type="journal article" date="2022" name="Environ. Microbiol. Rep.">
        <title>Eco-phylogenetic analyses reveal divergent evolution of vitamin B12 metabolism in the marine bacterial family 'Psychromonadaceae'.</title>
        <authorList>
            <person name="Jin X."/>
            <person name="Yang Y."/>
            <person name="Cao H."/>
            <person name="Gao B."/>
            <person name="Zhao Z."/>
        </authorList>
    </citation>
    <scope>NUCLEOTIDE SEQUENCE [LARGE SCALE GENOMIC DNA]</scope>
    <source>
        <strain evidence="7 8">MKS20</strain>
    </source>
</reference>
<evidence type="ECO:0000256" key="4">
    <source>
        <dbReference type="SAM" id="Phobius"/>
    </source>
</evidence>
<evidence type="ECO:0008006" key="9">
    <source>
        <dbReference type="Google" id="ProtNLM"/>
    </source>
</evidence>
<keyword evidence="4" id="KW-0812">Transmembrane</keyword>
<feature type="domain" description="Methyl-accepting transducer" evidence="5">
    <location>
        <begin position="180"/>
        <end position="409"/>
    </location>
</feature>
<evidence type="ECO:0000256" key="3">
    <source>
        <dbReference type="PROSITE-ProRule" id="PRU00284"/>
    </source>
</evidence>
<evidence type="ECO:0000259" key="6">
    <source>
        <dbReference type="PROSITE" id="PS50112"/>
    </source>
</evidence>
<proteinExistence type="inferred from homology"/>
<feature type="transmembrane region" description="Helical" evidence="4">
    <location>
        <begin position="33"/>
        <end position="51"/>
    </location>
</feature>
<dbReference type="PANTHER" id="PTHR43531:SF11">
    <property type="entry name" value="METHYL-ACCEPTING CHEMOTAXIS PROTEIN 3"/>
    <property type="match status" value="1"/>
</dbReference>
<dbReference type="Gene3D" id="1.10.287.950">
    <property type="entry name" value="Methyl-accepting chemotaxis protein"/>
    <property type="match status" value="1"/>
</dbReference>
<dbReference type="Pfam" id="PF00015">
    <property type="entry name" value="MCPsignal"/>
    <property type="match status" value="1"/>
</dbReference>
<evidence type="ECO:0000256" key="2">
    <source>
        <dbReference type="ARBA" id="ARBA00029447"/>
    </source>
</evidence>
<protein>
    <recommendedName>
        <fullName evidence="9">Methyl-accepting chemotaxis protein</fullName>
    </recommendedName>
</protein>
<organism evidence="7 8">
    <name type="scientific">Motilimonas cestriensis</name>
    <dbReference type="NCBI Taxonomy" id="2742685"/>
    <lineage>
        <taxon>Bacteria</taxon>
        <taxon>Pseudomonadati</taxon>
        <taxon>Pseudomonadota</taxon>
        <taxon>Gammaproteobacteria</taxon>
        <taxon>Alteromonadales</taxon>
        <taxon>Alteromonadales genera incertae sedis</taxon>
        <taxon>Motilimonas</taxon>
    </lineage>
</organism>
<gene>
    <name evidence="7" type="ORF">K6Y31_18735</name>
</gene>
<feature type="transmembrane region" description="Helical" evidence="4">
    <location>
        <begin position="6"/>
        <end position="26"/>
    </location>
</feature>
<dbReference type="InterPro" id="IPR035965">
    <property type="entry name" value="PAS-like_dom_sf"/>
</dbReference>
<keyword evidence="3" id="KW-0807">Transducer</keyword>
<name>A0ABS8WEA4_9GAMM</name>